<feature type="transmembrane region" description="Helical" evidence="1">
    <location>
        <begin position="334"/>
        <end position="355"/>
    </location>
</feature>
<protein>
    <submittedName>
        <fullName evidence="2">Uncharacterized protein</fullName>
    </submittedName>
</protein>
<keyword evidence="1" id="KW-1133">Transmembrane helix</keyword>
<keyword evidence="1" id="KW-0812">Transmembrane</keyword>
<evidence type="ECO:0000313" key="3">
    <source>
        <dbReference type="Proteomes" id="UP000279962"/>
    </source>
</evidence>
<accession>A0A3G2SZM5</accession>
<organism evidence="2 3">
    <name type="scientific">Acinetobacter wuhouensis</name>
    <dbReference type="NCBI Taxonomy" id="1879050"/>
    <lineage>
        <taxon>Bacteria</taxon>
        <taxon>Pseudomonadati</taxon>
        <taxon>Pseudomonadota</taxon>
        <taxon>Gammaproteobacteria</taxon>
        <taxon>Moraxellales</taxon>
        <taxon>Moraxellaceae</taxon>
        <taxon>Acinetobacter</taxon>
    </lineage>
</organism>
<evidence type="ECO:0000256" key="1">
    <source>
        <dbReference type="SAM" id="Phobius"/>
    </source>
</evidence>
<proteinExistence type="predicted"/>
<dbReference type="EMBL" id="CP033133">
    <property type="protein sequence ID" value="AYO53295.1"/>
    <property type="molecule type" value="Genomic_DNA"/>
</dbReference>
<gene>
    <name evidence="2" type="ORF">CDG68_06290</name>
</gene>
<evidence type="ECO:0000313" key="2">
    <source>
        <dbReference type="EMBL" id="AYO53295.1"/>
    </source>
</evidence>
<sequence>MHFERAYRQVALVSYGNEFLTGAVDSEILDRHPLLFTHFPILRDLEKGTLLAGSASHLLNHLKVQGLYKVSLHFASDVLQPLTDSQIFDFNVGEYNFCIVCHFPNQIFKVLIHVDEKPLWQEYDTSQFPLQSNYNNYHDSVENYVLMDVSPDFSDKILADLQPLSWQSFYAEYQKEVYDFEISKRYGSFPVPLTESNCYEGNLYQKEEQFPLLPYSLKRNYVSNLIINAVALRYRFNNESHAKNEYADYWRMTDNEKVEFSQASNIVEKFLPIILKHSANHYQNATLDAQTQSNMPFVSTSKTIENSRDASTSNLENIEPEKPELNEVSSGFKWFGLIKFLWFMLWCYCALWTLAYFTVRWGNIFVLGIAFLYALYKILPKSNEQSE</sequence>
<dbReference type="AlphaFoldDB" id="A0A3G2SZM5"/>
<dbReference type="Proteomes" id="UP000279962">
    <property type="component" value="Chromosome"/>
</dbReference>
<dbReference type="RefSeq" id="WP_087552695.1">
    <property type="nucleotide sequence ID" value="NZ_CP033133.1"/>
</dbReference>
<keyword evidence="1" id="KW-0472">Membrane</keyword>
<reference evidence="2 3" key="1">
    <citation type="submission" date="2018-10" db="EMBL/GenBank/DDBJ databases">
        <title>The complete genome of Acinetobacter wuhouensis strain WCHAW010062.</title>
        <authorList>
            <person name="Hu Y."/>
            <person name="Long H."/>
            <person name="Feng Y."/>
            <person name="Zong Z."/>
        </authorList>
    </citation>
    <scope>NUCLEOTIDE SEQUENCE [LARGE SCALE GENOMIC DNA]</scope>
    <source>
        <strain evidence="2 3">WCHAW010062</strain>
    </source>
</reference>
<name>A0A3G2SZM5_9GAMM</name>
<feature type="transmembrane region" description="Helical" evidence="1">
    <location>
        <begin position="361"/>
        <end position="379"/>
    </location>
</feature>